<evidence type="ECO:0000256" key="1">
    <source>
        <dbReference type="SAM" id="Phobius"/>
    </source>
</evidence>
<dbReference type="EMBL" id="FXTX01000012">
    <property type="protein sequence ID" value="SMP14203.1"/>
    <property type="molecule type" value="Genomic_DNA"/>
</dbReference>
<evidence type="ECO:0000259" key="2">
    <source>
        <dbReference type="Pfam" id="PF02518"/>
    </source>
</evidence>
<dbReference type="AlphaFoldDB" id="A0AA45WMJ9"/>
<dbReference type="Pfam" id="PF06580">
    <property type="entry name" value="His_kinase"/>
    <property type="match status" value="1"/>
</dbReference>
<dbReference type="PANTHER" id="PTHR34220">
    <property type="entry name" value="SENSOR HISTIDINE KINASE YPDA"/>
    <property type="match status" value="1"/>
</dbReference>
<dbReference type="SUPFAM" id="SSF55874">
    <property type="entry name" value="ATPase domain of HSP90 chaperone/DNA topoisomerase II/histidine kinase"/>
    <property type="match status" value="1"/>
</dbReference>
<keyword evidence="1" id="KW-0472">Membrane</keyword>
<feature type="transmembrane region" description="Helical" evidence="1">
    <location>
        <begin position="40"/>
        <end position="61"/>
    </location>
</feature>
<dbReference type="InterPro" id="IPR036890">
    <property type="entry name" value="HATPase_C_sf"/>
</dbReference>
<gene>
    <name evidence="4" type="ORF">SAMN06264868_11226</name>
</gene>
<evidence type="ECO:0000313" key="4">
    <source>
        <dbReference type="EMBL" id="SMP14203.1"/>
    </source>
</evidence>
<dbReference type="GO" id="GO:0000155">
    <property type="term" value="F:phosphorelay sensor kinase activity"/>
    <property type="evidence" value="ECO:0007669"/>
    <property type="project" value="InterPro"/>
</dbReference>
<keyword evidence="1" id="KW-1133">Transmembrane helix</keyword>
<dbReference type="PANTHER" id="PTHR34220:SF7">
    <property type="entry name" value="SENSOR HISTIDINE KINASE YPDA"/>
    <property type="match status" value="1"/>
</dbReference>
<keyword evidence="5" id="KW-1185">Reference proteome</keyword>
<evidence type="ECO:0000259" key="3">
    <source>
        <dbReference type="Pfam" id="PF06580"/>
    </source>
</evidence>
<accession>A0AA45WMJ9</accession>
<dbReference type="InterPro" id="IPR010559">
    <property type="entry name" value="Sig_transdc_His_kin_internal"/>
</dbReference>
<feature type="domain" description="Signal transduction histidine kinase internal region" evidence="3">
    <location>
        <begin position="154"/>
        <end position="228"/>
    </location>
</feature>
<keyword evidence="4" id="KW-0808">Transferase</keyword>
<dbReference type="Gene3D" id="3.30.565.10">
    <property type="entry name" value="Histidine kinase-like ATPase, C-terminal domain"/>
    <property type="match status" value="1"/>
</dbReference>
<sequence>MKYFINISFNDWLIVLFFGLTFGGILGAFISVLIGLSGFFYGFLAGMIFGLSIFIYSFILINFSNKYILTKIDEKYWEPVSLFFSFSSGFLGSITGYYIIFYLNLIHINLPKNILYVGFLFVGFLTALIANLLYKIVNLRKIEAELQKSLITSKLKALEYQINPHFLFNTLNTILELIHINPNLAEKAVISLSKYLREIIDEESLISIEKEIEIVKHYIFIQKLRFPNINFYFDIDNSVLNINIPKLSIQILVENAIIHGVKSKGNIWIEAKKSDNKVVIKVIDDGIYFQKIKEGTGLSNLRTRLKLMLNGDLKYYRQDNKTVFIIEIPL</sequence>
<dbReference type="InterPro" id="IPR050640">
    <property type="entry name" value="Bact_2-comp_sensor_kinase"/>
</dbReference>
<dbReference type="Pfam" id="PF02518">
    <property type="entry name" value="HATPase_c"/>
    <property type="match status" value="1"/>
</dbReference>
<proteinExistence type="predicted"/>
<dbReference type="Proteomes" id="UP001157947">
    <property type="component" value="Unassembled WGS sequence"/>
</dbReference>
<comment type="caution">
    <text evidence="4">The sequence shown here is derived from an EMBL/GenBank/DDBJ whole genome shotgun (WGS) entry which is preliminary data.</text>
</comment>
<reference evidence="4" key="1">
    <citation type="submission" date="2017-05" db="EMBL/GenBank/DDBJ databases">
        <authorList>
            <person name="Varghese N."/>
            <person name="Submissions S."/>
        </authorList>
    </citation>
    <scope>NUCLEOTIDE SEQUENCE</scope>
    <source>
        <strain evidence="4">DSM 18763</strain>
    </source>
</reference>
<feature type="transmembrane region" description="Helical" evidence="1">
    <location>
        <begin position="82"/>
        <end position="102"/>
    </location>
</feature>
<keyword evidence="4" id="KW-0418">Kinase</keyword>
<keyword evidence="1" id="KW-0812">Transmembrane</keyword>
<feature type="domain" description="Histidine kinase/HSP90-like ATPase" evidence="2">
    <location>
        <begin position="249"/>
        <end position="330"/>
    </location>
</feature>
<dbReference type="InterPro" id="IPR003594">
    <property type="entry name" value="HATPase_dom"/>
</dbReference>
<dbReference type="GO" id="GO:0016020">
    <property type="term" value="C:membrane"/>
    <property type="evidence" value="ECO:0007669"/>
    <property type="project" value="InterPro"/>
</dbReference>
<name>A0AA45WMJ9_9AQUI</name>
<feature type="transmembrane region" description="Helical" evidence="1">
    <location>
        <begin position="12"/>
        <end position="34"/>
    </location>
</feature>
<protein>
    <submittedName>
        <fullName evidence="4">Histidine kinase</fullName>
    </submittedName>
</protein>
<feature type="transmembrane region" description="Helical" evidence="1">
    <location>
        <begin position="114"/>
        <end position="134"/>
    </location>
</feature>
<organism evidence="4 5">
    <name type="scientific">Venenivibrio stagnispumantis</name>
    <dbReference type="NCBI Taxonomy" id="407998"/>
    <lineage>
        <taxon>Bacteria</taxon>
        <taxon>Pseudomonadati</taxon>
        <taxon>Aquificota</taxon>
        <taxon>Aquificia</taxon>
        <taxon>Aquificales</taxon>
        <taxon>Hydrogenothermaceae</taxon>
        <taxon>Venenivibrio</taxon>
    </lineage>
</organism>
<dbReference type="RefSeq" id="WP_265134624.1">
    <property type="nucleotide sequence ID" value="NZ_FXTX01000012.1"/>
</dbReference>
<evidence type="ECO:0000313" key="5">
    <source>
        <dbReference type="Proteomes" id="UP001157947"/>
    </source>
</evidence>